<feature type="transmembrane region" description="Helical" evidence="2">
    <location>
        <begin position="20"/>
        <end position="39"/>
    </location>
</feature>
<name>A0A871RCA0_DEKBR</name>
<dbReference type="GO" id="GO:0016020">
    <property type="term" value="C:membrane"/>
    <property type="evidence" value="ECO:0007669"/>
    <property type="project" value="TreeGrafter"/>
</dbReference>
<feature type="transmembrane region" description="Helical" evidence="2">
    <location>
        <begin position="118"/>
        <end position="142"/>
    </location>
</feature>
<dbReference type="InterPro" id="IPR022127">
    <property type="entry name" value="STIMATE/YPL162C"/>
</dbReference>
<feature type="transmembrane region" description="Helical" evidence="2">
    <location>
        <begin position="173"/>
        <end position="200"/>
    </location>
</feature>
<evidence type="ECO:0000313" key="4">
    <source>
        <dbReference type="Proteomes" id="UP000663131"/>
    </source>
</evidence>
<feature type="region of interest" description="Disordered" evidence="1">
    <location>
        <begin position="258"/>
        <end position="295"/>
    </location>
</feature>
<keyword evidence="2" id="KW-0472">Membrane</keyword>
<dbReference type="PANTHER" id="PTHR31735:SF1">
    <property type="entry name" value="VACUOLAR MEMBRANE PROTEIN YPL162C"/>
    <property type="match status" value="1"/>
</dbReference>
<evidence type="ECO:0000256" key="1">
    <source>
        <dbReference type="SAM" id="MobiDB-lite"/>
    </source>
</evidence>
<dbReference type="Proteomes" id="UP000663131">
    <property type="component" value="Chromosome 6"/>
</dbReference>
<dbReference type="RefSeq" id="XP_041136233.1">
    <property type="nucleotide sequence ID" value="XM_041282394.1"/>
</dbReference>
<dbReference type="AlphaFoldDB" id="A0A871RCA0"/>
<protein>
    <recommendedName>
        <fullName evidence="5">Vacuolar membrane protein</fullName>
    </recommendedName>
</protein>
<dbReference type="GeneID" id="64575816"/>
<dbReference type="Pfam" id="PF12400">
    <property type="entry name" value="STIMATE"/>
    <property type="match status" value="1"/>
</dbReference>
<feature type="transmembrane region" description="Helical" evidence="2">
    <location>
        <begin position="59"/>
        <end position="77"/>
    </location>
</feature>
<organism evidence="3 4">
    <name type="scientific">Dekkera bruxellensis</name>
    <name type="common">Brettanomyces custersii</name>
    <dbReference type="NCBI Taxonomy" id="5007"/>
    <lineage>
        <taxon>Eukaryota</taxon>
        <taxon>Fungi</taxon>
        <taxon>Dikarya</taxon>
        <taxon>Ascomycota</taxon>
        <taxon>Saccharomycotina</taxon>
        <taxon>Pichiomycetes</taxon>
        <taxon>Pichiales</taxon>
        <taxon>Pichiaceae</taxon>
        <taxon>Brettanomyces</taxon>
    </lineage>
</organism>
<sequence length="295" mass="33805">MVEPDSPRRDRCEILGPFSLLIQGCLGILALSSLVWKRFHEYPNRRPWRVWFFDVSKQVLGALGVHLLNIGMSILGGNSDEWFKENGDPNNQTTSPYYLQYKQGRPKPSDLCDNPCDYYFLNILFDTTVGIPILWGLLYAIYHLAKKSGISGIDSGEYGNPPRFDYYSKQLGLYFLGLLSMKLIIYTLLVLCPFLVRFAVWILSWSDSIPELQVAFVMMIFPLIMNSFQYYVIDNIIQSPEYYKMNKKLKHRVVISSSNNTDEEQSSISEQSSEIHGLLGQPKPRLSEANSVDKS</sequence>
<feature type="transmembrane region" description="Helical" evidence="2">
    <location>
        <begin position="212"/>
        <end position="233"/>
    </location>
</feature>
<dbReference type="PANTHER" id="PTHR31735">
    <property type="entry name" value="VACUOLAR MEMBRANE PROTEIN YPL162C"/>
    <property type="match status" value="1"/>
</dbReference>
<keyword evidence="2" id="KW-1133">Transmembrane helix</keyword>
<reference evidence="3" key="2">
    <citation type="journal article" name="BMC Genomics">
        <title>New genome assemblies reveal patterns of domestication and adaptation across Brettanomyces (Dekkera) species.</title>
        <authorList>
            <person name="Roach M.J."/>
            <person name="Borneman A.R."/>
        </authorList>
    </citation>
    <scope>NUCLEOTIDE SEQUENCE</scope>
    <source>
        <strain evidence="3">UCD 2041</strain>
    </source>
</reference>
<evidence type="ECO:0008006" key="5">
    <source>
        <dbReference type="Google" id="ProtNLM"/>
    </source>
</evidence>
<accession>A0A871RCA0</accession>
<evidence type="ECO:0000313" key="3">
    <source>
        <dbReference type="EMBL" id="QOU19740.1"/>
    </source>
</evidence>
<keyword evidence="2" id="KW-0812">Transmembrane</keyword>
<evidence type="ECO:0000256" key="2">
    <source>
        <dbReference type="SAM" id="Phobius"/>
    </source>
</evidence>
<proteinExistence type="predicted"/>
<feature type="compositionally biased region" description="Low complexity" evidence="1">
    <location>
        <begin position="266"/>
        <end position="275"/>
    </location>
</feature>
<dbReference type="EMBL" id="CP063134">
    <property type="protein sequence ID" value="QOU19740.1"/>
    <property type="molecule type" value="Genomic_DNA"/>
</dbReference>
<dbReference type="KEGG" id="bbrx:BRETT_003893"/>
<reference evidence="3" key="1">
    <citation type="submission" date="2020-10" db="EMBL/GenBank/DDBJ databases">
        <authorList>
            <person name="Palmer J.M."/>
        </authorList>
    </citation>
    <scope>NUCLEOTIDE SEQUENCE</scope>
    <source>
        <strain evidence="3">UCD 2041</strain>
    </source>
</reference>
<gene>
    <name evidence="3" type="ORF">BRETT_003893</name>
</gene>
<dbReference type="OrthoDB" id="431202at2759"/>